<keyword evidence="2" id="KW-0378">Hydrolase</keyword>
<dbReference type="AlphaFoldDB" id="A0A3Q2Y8G7"/>
<evidence type="ECO:0000256" key="3">
    <source>
        <dbReference type="ARBA" id="ARBA00022912"/>
    </source>
</evidence>
<dbReference type="GO" id="GO:0005737">
    <property type="term" value="C:cytoplasm"/>
    <property type="evidence" value="ECO:0007669"/>
    <property type="project" value="TreeGrafter"/>
</dbReference>
<evidence type="ECO:0000313" key="6">
    <source>
        <dbReference type="Proteomes" id="UP000264820"/>
    </source>
</evidence>
<reference evidence="5" key="2">
    <citation type="submission" date="2025-09" db="UniProtKB">
        <authorList>
            <consortium name="Ensembl"/>
        </authorList>
    </citation>
    <scope>IDENTIFICATION</scope>
</reference>
<dbReference type="Ensembl" id="ENSHCOT00000021404.1">
    <property type="protein sequence ID" value="ENSHCOP00000013941.1"/>
    <property type="gene ID" value="ENSHCOG00000017182.1"/>
</dbReference>
<feature type="domain" description="Tyrosine-protein phosphatase" evidence="4">
    <location>
        <begin position="1"/>
        <end position="111"/>
    </location>
</feature>
<dbReference type="PANTHER" id="PTHR45983">
    <property type="entry name" value="TYROSINE PHOSPHATSE N18, PUTATIVE-RELATED"/>
    <property type="match status" value="1"/>
</dbReference>
<dbReference type="STRING" id="109280.ENSHCOP00000013941"/>
<keyword evidence="6" id="KW-1185">Reference proteome</keyword>
<sequence length="147" mass="17131">SFLCASPQVIVMACREFEMGRKKCERYFPLFGEPVSFGPFRISCESEQARTDYSIRSLVAEYENETRRITQFHYINWPDHDVPSSFDSILDMIGLMREYQENDDVPICVHCRWIEHIHSCLSDVAAPAHFAYDRTIPSNKDVLMAKE</sequence>
<dbReference type="GO" id="GO:0005634">
    <property type="term" value="C:nucleus"/>
    <property type="evidence" value="ECO:0007669"/>
    <property type="project" value="TreeGrafter"/>
</dbReference>
<name>A0A3Q2Y8G7_HIPCM</name>
<dbReference type="Pfam" id="PF00102">
    <property type="entry name" value="Y_phosphatase"/>
    <property type="match status" value="1"/>
</dbReference>
<dbReference type="SMART" id="SM00194">
    <property type="entry name" value="PTPc"/>
    <property type="match status" value="1"/>
</dbReference>
<dbReference type="EC" id="3.1.3.48" evidence="1"/>
<dbReference type="InterPro" id="IPR029021">
    <property type="entry name" value="Prot-tyrosine_phosphatase-like"/>
</dbReference>
<keyword evidence="3" id="KW-0904">Protein phosphatase</keyword>
<dbReference type="InterPro" id="IPR047170">
    <property type="entry name" value="PTN12/18/22"/>
</dbReference>
<dbReference type="Gene3D" id="3.90.190.10">
    <property type="entry name" value="Protein tyrosine phosphatase superfamily"/>
    <property type="match status" value="1"/>
</dbReference>
<dbReference type="GeneTree" id="ENSGT00940000164289"/>
<evidence type="ECO:0000259" key="4">
    <source>
        <dbReference type="PROSITE" id="PS50055"/>
    </source>
</evidence>
<dbReference type="GO" id="GO:0004726">
    <property type="term" value="F:non-membrane spanning protein tyrosine phosphatase activity"/>
    <property type="evidence" value="ECO:0007669"/>
    <property type="project" value="InterPro"/>
</dbReference>
<dbReference type="InterPro" id="IPR000242">
    <property type="entry name" value="PTP_cat"/>
</dbReference>
<reference evidence="5" key="1">
    <citation type="submission" date="2025-08" db="UniProtKB">
        <authorList>
            <consortium name="Ensembl"/>
        </authorList>
    </citation>
    <scope>IDENTIFICATION</scope>
</reference>
<evidence type="ECO:0000256" key="1">
    <source>
        <dbReference type="ARBA" id="ARBA00013064"/>
    </source>
</evidence>
<dbReference type="SUPFAM" id="SSF52799">
    <property type="entry name" value="(Phosphotyrosine protein) phosphatases II"/>
    <property type="match status" value="1"/>
</dbReference>
<protein>
    <recommendedName>
        <fullName evidence="1">protein-tyrosine-phosphatase</fullName>
        <ecNumber evidence="1">3.1.3.48</ecNumber>
    </recommendedName>
</protein>
<dbReference type="Proteomes" id="UP000264820">
    <property type="component" value="Unplaced"/>
</dbReference>
<dbReference type="PANTHER" id="PTHR45983:SF3">
    <property type="entry name" value="TYROSINE-PROTEIN PHOSPHATASE NON-RECEPTOR TYPE 12"/>
    <property type="match status" value="1"/>
</dbReference>
<accession>A0A3Q2Y8G7</accession>
<organism evidence="5 6">
    <name type="scientific">Hippocampus comes</name>
    <name type="common">Tiger tail seahorse</name>
    <dbReference type="NCBI Taxonomy" id="109280"/>
    <lineage>
        <taxon>Eukaryota</taxon>
        <taxon>Metazoa</taxon>
        <taxon>Chordata</taxon>
        <taxon>Craniata</taxon>
        <taxon>Vertebrata</taxon>
        <taxon>Euteleostomi</taxon>
        <taxon>Actinopterygii</taxon>
        <taxon>Neopterygii</taxon>
        <taxon>Teleostei</taxon>
        <taxon>Neoteleostei</taxon>
        <taxon>Acanthomorphata</taxon>
        <taxon>Syngnathiaria</taxon>
        <taxon>Syngnathiformes</taxon>
        <taxon>Syngnathoidei</taxon>
        <taxon>Syngnathidae</taxon>
        <taxon>Hippocampus</taxon>
    </lineage>
</organism>
<evidence type="ECO:0000313" key="5">
    <source>
        <dbReference type="Ensembl" id="ENSHCOP00000013941.1"/>
    </source>
</evidence>
<proteinExistence type="predicted"/>
<dbReference type="PROSITE" id="PS50055">
    <property type="entry name" value="TYR_PHOSPHATASE_PTP"/>
    <property type="match status" value="1"/>
</dbReference>
<dbReference type="OMA" id="CFEKGRX"/>
<evidence type="ECO:0000256" key="2">
    <source>
        <dbReference type="ARBA" id="ARBA00022801"/>
    </source>
</evidence>